<organism evidence="2 3">
    <name type="scientific">Botryosphaeria dothidea</name>
    <dbReference type="NCBI Taxonomy" id="55169"/>
    <lineage>
        <taxon>Eukaryota</taxon>
        <taxon>Fungi</taxon>
        <taxon>Dikarya</taxon>
        <taxon>Ascomycota</taxon>
        <taxon>Pezizomycotina</taxon>
        <taxon>Dothideomycetes</taxon>
        <taxon>Dothideomycetes incertae sedis</taxon>
        <taxon>Botryosphaeriales</taxon>
        <taxon>Botryosphaeriaceae</taxon>
        <taxon>Botryosphaeria</taxon>
    </lineage>
</organism>
<reference evidence="2" key="1">
    <citation type="submission" date="2020-04" db="EMBL/GenBank/DDBJ databases">
        <title>Genome Assembly and Annotation of Botryosphaeria dothidea sdau 11-99, a Latent Pathogen of Apple Fruit Ring Rot in China.</title>
        <authorList>
            <person name="Yu C."/>
            <person name="Diao Y."/>
            <person name="Lu Q."/>
            <person name="Zhao J."/>
            <person name="Cui S."/>
            <person name="Peng C."/>
            <person name="He B."/>
            <person name="Liu H."/>
        </authorList>
    </citation>
    <scope>NUCLEOTIDE SEQUENCE [LARGE SCALE GENOMIC DNA]</scope>
    <source>
        <strain evidence="2">Sdau11-99</strain>
    </source>
</reference>
<feature type="compositionally biased region" description="Acidic residues" evidence="1">
    <location>
        <begin position="47"/>
        <end position="57"/>
    </location>
</feature>
<name>A0A8H4N6L1_9PEZI</name>
<gene>
    <name evidence="2" type="ORF">GTA08_BOTSDO03766</name>
</gene>
<feature type="compositionally biased region" description="Basic and acidic residues" evidence="1">
    <location>
        <begin position="35"/>
        <end position="46"/>
    </location>
</feature>
<dbReference type="EMBL" id="WWBZ02000022">
    <property type="protein sequence ID" value="KAF4307811.1"/>
    <property type="molecule type" value="Genomic_DNA"/>
</dbReference>
<accession>A0A8H4N6L1</accession>
<keyword evidence="3" id="KW-1185">Reference proteome</keyword>
<evidence type="ECO:0000313" key="3">
    <source>
        <dbReference type="Proteomes" id="UP000572817"/>
    </source>
</evidence>
<protein>
    <submittedName>
        <fullName evidence="2">Uncharacterized protein</fullName>
    </submittedName>
</protein>
<dbReference type="AlphaFoldDB" id="A0A8H4N6L1"/>
<dbReference type="Proteomes" id="UP000572817">
    <property type="component" value="Unassembled WGS sequence"/>
</dbReference>
<comment type="caution">
    <text evidence="2">The sequence shown here is derived from an EMBL/GenBank/DDBJ whole genome shotgun (WGS) entry which is preliminary data.</text>
</comment>
<feature type="region of interest" description="Disordered" evidence="1">
    <location>
        <begin position="35"/>
        <end position="57"/>
    </location>
</feature>
<proteinExistence type="predicted"/>
<sequence length="57" mass="6670">MEARIQIPGFRGNPEPQVKILGIHVDSKLSLVREMDEEAQEVHQENYQEDQDYSQED</sequence>
<evidence type="ECO:0000313" key="2">
    <source>
        <dbReference type="EMBL" id="KAF4307811.1"/>
    </source>
</evidence>
<evidence type="ECO:0000256" key="1">
    <source>
        <dbReference type="SAM" id="MobiDB-lite"/>
    </source>
</evidence>